<organism evidence="3 4">
    <name type="scientific">Triparma strigata</name>
    <dbReference type="NCBI Taxonomy" id="1606541"/>
    <lineage>
        <taxon>Eukaryota</taxon>
        <taxon>Sar</taxon>
        <taxon>Stramenopiles</taxon>
        <taxon>Ochrophyta</taxon>
        <taxon>Bolidophyceae</taxon>
        <taxon>Parmales</taxon>
        <taxon>Triparmaceae</taxon>
        <taxon>Triparma</taxon>
    </lineage>
</organism>
<dbReference type="PROSITE" id="PS50222">
    <property type="entry name" value="EF_HAND_2"/>
    <property type="match status" value="1"/>
</dbReference>
<dbReference type="InterPro" id="IPR018247">
    <property type="entry name" value="EF_Hand_1_Ca_BS"/>
</dbReference>
<protein>
    <recommendedName>
        <fullName evidence="2">EF-hand domain-containing protein</fullName>
    </recommendedName>
</protein>
<dbReference type="Pfam" id="PF13833">
    <property type="entry name" value="EF-hand_8"/>
    <property type="match status" value="1"/>
</dbReference>
<keyword evidence="1" id="KW-0106">Calcium</keyword>
<dbReference type="Proteomes" id="UP001165085">
    <property type="component" value="Unassembled WGS sequence"/>
</dbReference>
<dbReference type="SUPFAM" id="SSF47473">
    <property type="entry name" value="EF-hand"/>
    <property type="match status" value="1"/>
</dbReference>
<dbReference type="PROSITE" id="PS00018">
    <property type="entry name" value="EF_HAND_1"/>
    <property type="match status" value="1"/>
</dbReference>
<keyword evidence="4" id="KW-1185">Reference proteome</keyword>
<evidence type="ECO:0000313" key="4">
    <source>
        <dbReference type="Proteomes" id="UP001165085"/>
    </source>
</evidence>
<evidence type="ECO:0000259" key="2">
    <source>
        <dbReference type="PROSITE" id="PS50222"/>
    </source>
</evidence>
<name>A0A9W7C816_9STRA</name>
<proteinExistence type="predicted"/>
<dbReference type="SMART" id="SM00054">
    <property type="entry name" value="EFh"/>
    <property type="match status" value="1"/>
</dbReference>
<dbReference type="Gene3D" id="3.10.129.10">
    <property type="entry name" value="Hotdog Thioesterase"/>
    <property type="match status" value="1"/>
</dbReference>
<evidence type="ECO:0000256" key="1">
    <source>
        <dbReference type="ARBA" id="ARBA00022837"/>
    </source>
</evidence>
<dbReference type="InterPro" id="IPR011992">
    <property type="entry name" value="EF-hand-dom_pair"/>
</dbReference>
<gene>
    <name evidence="3" type="ORF">TrST_g10385</name>
</gene>
<feature type="domain" description="EF-hand" evidence="2">
    <location>
        <begin position="306"/>
        <end position="341"/>
    </location>
</feature>
<comment type="caution">
    <text evidence="3">The sequence shown here is derived from an EMBL/GenBank/DDBJ whole genome shotgun (WGS) entry which is preliminary data.</text>
</comment>
<dbReference type="Gene3D" id="1.10.238.10">
    <property type="entry name" value="EF-hand"/>
    <property type="match status" value="1"/>
</dbReference>
<reference evidence="4" key="1">
    <citation type="journal article" date="2023" name="Commun. Biol.">
        <title>Genome analysis of Parmales, the sister group of diatoms, reveals the evolutionary specialization of diatoms from phago-mixotrophs to photoautotrophs.</title>
        <authorList>
            <person name="Ban H."/>
            <person name="Sato S."/>
            <person name="Yoshikawa S."/>
            <person name="Yamada K."/>
            <person name="Nakamura Y."/>
            <person name="Ichinomiya M."/>
            <person name="Sato N."/>
            <person name="Blanc-Mathieu R."/>
            <person name="Endo H."/>
            <person name="Kuwata A."/>
            <person name="Ogata H."/>
        </authorList>
    </citation>
    <scope>NUCLEOTIDE SEQUENCE [LARGE SCALE GENOMIC DNA]</scope>
    <source>
        <strain evidence="4">NIES 3701</strain>
    </source>
</reference>
<sequence>MNFALQTVPTVGRLLRATPHSTYQLFAPNAGLTLPLNRVIKAESWPLSRHYSAATKKSKRRLSVMQPTAAGMKTTWFMGLMQKVSASRIFSERKKIELYPPFFMMRITVLELRNQWRNVKIKLPLNIFSRNPGGVMFGGYQAALADPIAALACSRIFPGFSCWTRAMTVDFKLGGSTDLELRFEFPPELEEQIRRDLETKGRSTPTFEYGYYLKDGSLCTSISNTVAIRPKGYIGATTPPAAEEFATPLSIERVESLVRERVLKELATHKSERDLEQLWGNMGGGNGMDREMFGNVLEDLGMAEKFKNEEIDLLFNALDRDGSGKISLDEVEDFVQMKRKGEASK</sequence>
<dbReference type="InterPro" id="IPR002048">
    <property type="entry name" value="EF_hand_dom"/>
</dbReference>
<dbReference type="CDD" id="cd00051">
    <property type="entry name" value="EFh"/>
    <property type="match status" value="1"/>
</dbReference>
<dbReference type="SUPFAM" id="SSF54637">
    <property type="entry name" value="Thioesterase/thiol ester dehydrase-isomerase"/>
    <property type="match status" value="1"/>
</dbReference>
<dbReference type="OrthoDB" id="194348at2759"/>
<dbReference type="AlphaFoldDB" id="A0A9W7C816"/>
<dbReference type="GO" id="GO:0005509">
    <property type="term" value="F:calcium ion binding"/>
    <property type="evidence" value="ECO:0007669"/>
    <property type="project" value="InterPro"/>
</dbReference>
<dbReference type="EMBL" id="BRXY01000583">
    <property type="protein sequence ID" value="GMI01687.1"/>
    <property type="molecule type" value="Genomic_DNA"/>
</dbReference>
<accession>A0A9W7C816</accession>
<evidence type="ECO:0000313" key="3">
    <source>
        <dbReference type="EMBL" id="GMI01687.1"/>
    </source>
</evidence>
<dbReference type="InterPro" id="IPR029069">
    <property type="entry name" value="HotDog_dom_sf"/>
</dbReference>